<dbReference type="PANTHER" id="PTHR22761:SF5">
    <property type="entry name" value="CHARGED MULTIVESICULAR BODY PROTEIN 6"/>
    <property type="match status" value="1"/>
</dbReference>
<feature type="compositionally biased region" description="Polar residues" evidence="8">
    <location>
        <begin position="18"/>
        <end position="27"/>
    </location>
</feature>
<comment type="subcellular location">
    <subcellularLocation>
        <location evidence="1">Endosome membrane</location>
    </subcellularLocation>
</comment>
<keyword evidence="10" id="KW-1185">Reference proteome</keyword>
<evidence type="ECO:0000256" key="8">
    <source>
        <dbReference type="SAM" id="MobiDB-lite"/>
    </source>
</evidence>
<dbReference type="AlphaFoldDB" id="A0AA35S8N7"/>
<evidence type="ECO:0000313" key="10">
    <source>
        <dbReference type="Proteomes" id="UP001174909"/>
    </source>
</evidence>
<name>A0AA35S8N7_GEOBA</name>
<dbReference type="InterPro" id="IPR005024">
    <property type="entry name" value="Snf7_fam"/>
</dbReference>
<dbReference type="EMBL" id="CASHTH010002090">
    <property type="protein sequence ID" value="CAI8024678.1"/>
    <property type="molecule type" value="Genomic_DNA"/>
</dbReference>
<evidence type="ECO:0000256" key="7">
    <source>
        <dbReference type="SAM" id="Coils"/>
    </source>
</evidence>
<dbReference type="GO" id="GO:0006900">
    <property type="term" value="P:vesicle budding from membrane"/>
    <property type="evidence" value="ECO:0007669"/>
    <property type="project" value="TreeGrafter"/>
</dbReference>
<proteinExistence type="inferred from homology"/>
<comment type="similarity">
    <text evidence="2">Belongs to the SNF7 family.</text>
</comment>
<reference evidence="9" key="1">
    <citation type="submission" date="2023-03" db="EMBL/GenBank/DDBJ databases">
        <authorList>
            <person name="Steffen K."/>
            <person name="Cardenas P."/>
        </authorList>
    </citation>
    <scope>NUCLEOTIDE SEQUENCE</scope>
</reference>
<evidence type="ECO:0000256" key="5">
    <source>
        <dbReference type="ARBA" id="ARBA00022927"/>
    </source>
</evidence>
<evidence type="ECO:0000256" key="3">
    <source>
        <dbReference type="ARBA" id="ARBA00022448"/>
    </source>
</evidence>
<comment type="caution">
    <text evidence="9">The sequence shown here is derived from an EMBL/GenBank/DDBJ whole genome shotgun (WGS) entry which is preliminary data.</text>
</comment>
<evidence type="ECO:0000256" key="4">
    <source>
        <dbReference type="ARBA" id="ARBA00022753"/>
    </source>
</evidence>
<dbReference type="Gene3D" id="6.10.140.1230">
    <property type="match status" value="1"/>
</dbReference>
<keyword evidence="6" id="KW-0472">Membrane</keyword>
<evidence type="ECO:0000313" key="9">
    <source>
        <dbReference type="EMBL" id="CAI8024678.1"/>
    </source>
</evidence>
<dbReference type="GO" id="GO:0032511">
    <property type="term" value="P:late endosome to vacuole transport via multivesicular body sorting pathway"/>
    <property type="evidence" value="ECO:0007669"/>
    <property type="project" value="TreeGrafter"/>
</dbReference>
<feature type="coiled-coil region" evidence="7">
    <location>
        <begin position="30"/>
        <end position="101"/>
    </location>
</feature>
<evidence type="ECO:0000256" key="6">
    <source>
        <dbReference type="ARBA" id="ARBA00023136"/>
    </source>
</evidence>
<keyword evidence="3" id="KW-0813">Transport</keyword>
<gene>
    <name evidence="9" type="ORF">GBAR_LOCUS14334</name>
</gene>
<accession>A0AA35S8N7</accession>
<dbReference type="GO" id="GO:0015031">
    <property type="term" value="P:protein transport"/>
    <property type="evidence" value="ECO:0007669"/>
    <property type="project" value="UniProtKB-KW"/>
</dbReference>
<sequence>MGSWLAALRGGRRRNDEPPQQSGPSRITEQDKAVLNLKKSRDKLQQYQKKISEQLKKERDIAKQLLRDGKKEKAKLLLKKKRFLEGLLANTDTQLENLQQMVDTIEFTQIEVKVVEGLKLGNEALNQLHKIMSLEDVEKIMGDTQEAVEYQREIDELLGQNLTARTKMPSQQSWRVLFQLSYLVCLVNLSIRSVPRTCPKSLPRTQESEHRKRQRRDKLFLHRLYYY</sequence>
<dbReference type="GO" id="GO:0000815">
    <property type="term" value="C:ESCRT III complex"/>
    <property type="evidence" value="ECO:0007669"/>
    <property type="project" value="TreeGrafter"/>
</dbReference>
<dbReference type="PANTHER" id="PTHR22761">
    <property type="entry name" value="CHARGED MULTIVESICULAR BODY PROTEIN"/>
    <property type="match status" value="1"/>
</dbReference>
<feature type="region of interest" description="Disordered" evidence="8">
    <location>
        <begin position="1"/>
        <end position="30"/>
    </location>
</feature>
<dbReference type="GO" id="GO:0005771">
    <property type="term" value="C:multivesicular body"/>
    <property type="evidence" value="ECO:0007669"/>
    <property type="project" value="TreeGrafter"/>
</dbReference>
<keyword evidence="5" id="KW-0653">Protein transport</keyword>
<evidence type="ECO:0000256" key="1">
    <source>
        <dbReference type="ARBA" id="ARBA00004608"/>
    </source>
</evidence>
<evidence type="ECO:0000256" key="2">
    <source>
        <dbReference type="ARBA" id="ARBA00006190"/>
    </source>
</evidence>
<dbReference type="Proteomes" id="UP001174909">
    <property type="component" value="Unassembled WGS sequence"/>
</dbReference>
<organism evidence="9 10">
    <name type="scientific">Geodia barretti</name>
    <name type="common">Barrett's horny sponge</name>
    <dbReference type="NCBI Taxonomy" id="519541"/>
    <lineage>
        <taxon>Eukaryota</taxon>
        <taxon>Metazoa</taxon>
        <taxon>Porifera</taxon>
        <taxon>Demospongiae</taxon>
        <taxon>Heteroscleromorpha</taxon>
        <taxon>Tetractinellida</taxon>
        <taxon>Astrophorina</taxon>
        <taxon>Geodiidae</taxon>
        <taxon>Geodia</taxon>
    </lineage>
</organism>
<keyword evidence="7" id="KW-0175">Coiled coil</keyword>
<protein>
    <submittedName>
        <fullName evidence="9">Charged multivesicular body protein 6</fullName>
    </submittedName>
</protein>
<keyword evidence="4" id="KW-0967">Endosome</keyword>
<dbReference type="Pfam" id="PF03357">
    <property type="entry name" value="Snf7"/>
    <property type="match status" value="1"/>
</dbReference>